<evidence type="ECO:0000313" key="3">
    <source>
        <dbReference type="EMBL" id="KAK0409846.1"/>
    </source>
</evidence>
<feature type="signal peptide" evidence="2">
    <location>
        <begin position="1"/>
        <end position="20"/>
    </location>
</feature>
<feature type="transmembrane region" description="Helical" evidence="1">
    <location>
        <begin position="238"/>
        <end position="262"/>
    </location>
</feature>
<keyword evidence="2" id="KW-0732">Signal</keyword>
<comment type="caution">
    <text evidence="3">The sequence shown here is derived from an EMBL/GenBank/DDBJ whole genome shotgun (WGS) entry which is preliminary data.</text>
</comment>
<gene>
    <name evidence="3" type="ORF">QR680_004794</name>
</gene>
<reference evidence="3" key="1">
    <citation type="submission" date="2023-06" db="EMBL/GenBank/DDBJ databases">
        <title>Genomic analysis of the entomopathogenic nematode Steinernema hermaphroditum.</title>
        <authorList>
            <person name="Schwarz E.M."/>
            <person name="Heppert J.K."/>
            <person name="Baniya A."/>
            <person name="Schwartz H.T."/>
            <person name="Tan C.-H."/>
            <person name="Antoshechkin I."/>
            <person name="Sternberg P.W."/>
            <person name="Goodrich-Blair H."/>
            <person name="Dillman A.R."/>
        </authorList>
    </citation>
    <scope>NUCLEOTIDE SEQUENCE</scope>
    <source>
        <strain evidence="3">PS9179</strain>
        <tissue evidence="3">Whole animal</tissue>
    </source>
</reference>
<dbReference type="Proteomes" id="UP001175271">
    <property type="component" value="Unassembled WGS sequence"/>
</dbReference>
<keyword evidence="1" id="KW-0812">Transmembrane</keyword>
<evidence type="ECO:0000256" key="2">
    <source>
        <dbReference type="SAM" id="SignalP"/>
    </source>
</evidence>
<organism evidence="3 4">
    <name type="scientific">Steinernema hermaphroditum</name>
    <dbReference type="NCBI Taxonomy" id="289476"/>
    <lineage>
        <taxon>Eukaryota</taxon>
        <taxon>Metazoa</taxon>
        <taxon>Ecdysozoa</taxon>
        <taxon>Nematoda</taxon>
        <taxon>Chromadorea</taxon>
        <taxon>Rhabditida</taxon>
        <taxon>Tylenchina</taxon>
        <taxon>Panagrolaimomorpha</taxon>
        <taxon>Strongyloidoidea</taxon>
        <taxon>Steinernematidae</taxon>
        <taxon>Steinernema</taxon>
    </lineage>
</organism>
<keyword evidence="1" id="KW-0472">Membrane</keyword>
<evidence type="ECO:0008006" key="5">
    <source>
        <dbReference type="Google" id="ProtNLM"/>
    </source>
</evidence>
<evidence type="ECO:0000313" key="4">
    <source>
        <dbReference type="Proteomes" id="UP001175271"/>
    </source>
</evidence>
<name>A0AA39LTS6_9BILA</name>
<accession>A0AA39LTS6</accession>
<evidence type="ECO:0000256" key="1">
    <source>
        <dbReference type="SAM" id="Phobius"/>
    </source>
</evidence>
<protein>
    <recommendedName>
        <fullName evidence="5">DOMON domain-containing protein</fullName>
    </recommendedName>
</protein>
<proteinExistence type="predicted"/>
<dbReference type="EMBL" id="JAUCMV010000003">
    <property type="protein sequence ID" value="KAK0409846.1"/>
    <property type="molecule type" value="Genomic_DNA"/>
</dbReference>
<dbReference type="AlphaFoldDB" id="A0AA39LTS6"/>
<keyword evidence="1" id="KW-1133">Transmembrane helix</keyword>
<keyword evidence="4" id="KW-1185">Reference proteome</keyword>
<sequence length="290" mass="32203">MSSLALAFVVFLAVFSTTFSDESILGYKTFPIPLVVDDDVETLWTKTGQVPSTVMQNVTIVGNWLEICIKADVNGTDCFTGSSRIHIFYNASDSQIVHRCFEVAEWRGPSTTIKISKEIELNKVDIDFVLLTFSIAQGVDEYSMPVNRRRDPVPFMVMEDQNGTRNVLLGVAISEVNECSIIASIRGGYVASENIPDVLPSLYFPDNNINTDEEETIAEARNQAPPKEMEIAVAHFPLWRTVLVPIIVVAVLILLTALYVILSRAMFRREGCFSNIDRPTGSPCSPETVE</sequence>
<feature type="chain" id="PRO_5041204410" description="DOMON domain-containing protein" evidence="2">
    <location>
        <begin position="21"/>
        <end position="290"/>
    </location>
</feature>